<evidence type="ECO:0000256" key="2">
    <source>
        <dbReference type="ARBA" id="ARBA00022448"/>
    </source>
</evidence>
<comment type="subcellular location">
    <subcellularLocation>
        <location evidence="1">Endomembrane system</location>
    </subcellularLocation>
</comment>
<evidence type="ECO:0000256" key="6">
    <source>
        <dbReference type="SAM" id="Coils"/>
    </source>
</evidence>
<dbReference type="GO" id="GO:0048278">
    <property type="term" value="P:vesicle docking"/>
    <property type="evidence" value="ECO:0007669"/>
    <property type="project" value="TreeGrafter"/>
</dbReference>
<evidence type="ECO:0000256" key="5">
    <source>
        <dbReference type="ARBA" id="ARBA00023136"/>
    </source>
</evidence>
<dbReference type="OrthoDB" id="244190at2759"/>
<dbReference type="FunFam" id="1.20.5.110:FF:000060">
    <property type="entry name" value="SNARE complex subunit (Syn8)"/>
    <property type="match status" value="1"/>
</dbReference>
<evidence type="ECO:0000256" key="4">
    <source>
        <dbReference type="ARBA" id="ARBA00023054"/>
    </source>
</evidence>
<dbReference type="SUPFAM" id="SSF58038">
    <property type="entry name" value="SNARE fusion complex"/>
    <property type="match status" value="1"/>
</dbReference>
<keyword evidence="8" id="KW-1133">Transmembrane helix</keyword>
<protein>
    <recommendedName>
        <fullName evidence="9">t-SNARE coiled-coil homology domain-containing protein</fullName>
    </recommendedName>
</protein>
<dbReference type="CDD" id="cd15859">
    <property type="entry name" value="SNARE_SYN8"/>
    <property type="match status" value="1"/>
</dbReference>
<dbReference type="GO" id="GO:0031201">
    <property type="term" value="C:SNARE complex"/>
    <property type="evidence" value="ECO:0007669"/>
    <property type="project" value="TreeGrafter"/>
</dbReference>
<dbReference type="InterPro" id="IPR045242">
    <property type="entry name" value="Syntaxin"/>
</dbReference>
<feature type="region of interest" description="Disordered" evidence="7">
    <location>
        <begin position="110"/>
        <end position="137"/>
    </location>
</feature>
<evidence type="ECO:0000259" key="9">
    <source>
        <dbReference type="PROSITE" id="PS50192"/>
    </source>
</evidence>
<dbReference type="Gene3D" id="1.20.5.110">
    <property type="match status" value="1"/>
</dbReference>
<dbReference type="GO" id="GO:0006896">
    <property type="term" value="P:Golgi to vacuole transport"/>
    <property type="evidence" value="ECO:0007669"/>
    <property type="project" value="UniProtKB-ARBA"/>
</dbReference>
<feature type="domain" description="T-SNARE coiled-coil homology" evidence="9">
    <location>
        <begin position="174"/>
        <end position="236"/>
    </location>
</feature>
<dbReference type="PANTHER" id="PTHR19957">
    <property type="entry name" value="SYNTAXIN"/>
    <property type="match status" value="1"/>
</dbReference>
<gene>
    <name evidence="10" type="ORF">CERZMDRAFT_31947</name>
</gene>
<dbReference type="Pfam" id="PF05739">
    <property type="entry name" value="SNARE"/>
    <property type="match status" value="1"/>
</dbReference>
<keyword evidence="3" id="KW-0653">Protein transport</keyword>
<reference evidence="10" key="1">
    <citation type="journal article" date="2020" name="Stud. Mycol.">
        <title>101 Dothideomycetes genomes: a test case for predicting lifestyles and emergence of pathogens.</title>
        <authorList>
            <person name="Haridas S."/>
            <person name="Albert R."/>
            <person name="Binder M."/>
            <person name="Bloem J."/>
            <person name="Labutti K."/>
            <person name="Salamov A."/>
            <person name="Andreopoulos B."/>
            <person name="Baker S."/>
            <person name="Barry K."/>
            <person name="Bills G."/>
            <person name="Bluhm B."/>
            <person name="Cannon C."/>
            <person name="Castanera R."/>
            <person name="Culley D."/>
            <person name="Daum C."/>
            <person name="Ezra D."/>
            <person name="Gonzalez J."/>
            <person name="Henrissat B."/>
            <person name="Kuo A."/>
            <person name="Liang C."/>
            <person name="Lipzen A."/>
            <person name="Lutzoni F."/>
            <person name="Magnuson J."/>
            <person name="Mondo S."/>
            <person name="Nolan M."/>
            <person name="Ohm R."/>
            <person name="Pangilinan J."/>
            <person name="Park H.-J."/>
            <person name="Ramirez L."/>
            <person name="Alfaro M."/>
            <person name="Sun H."/>
            <person name="Tritt A."/>
            <person name="Yoshinaga Y."/>
            <person name="Zwiers L.-H."/>
            <person name="Turgeon B."/>
            <person name="Goodwin S."/>
            <person name="Spatafora J."/>
            <person name="Crous P."/>
            <person name="Grigoriev I."/>
        </authorList>
    </citation>
    <scope>NUCLEOTIDE SEQUENCE</scope>
    <source>
        <strain evidence="10">SCOH1-5</strain>
    </source>
</reference>
<dbReference type="EMBL" id="ML992663">
    <property type="protein sequence ID" value="KAF2216878.1"/>
    <property type="molecule type" value="Genomic_DNA"/>
</dbReference>
<dbReference type="GO" id="GO:0005484">
    <property type="term" value="F:SNAP receptor activity"/>
    <property type="evidence" value="ECO:0007669"/>
    <property type="project" value="TreeGrafter"/>
</dbReference>
<feature type="transmembrane region" description="Helical" evidence="8">
    <location>
        <begin position="244"/>
        <end position="263"/>
    </location>
</feature>
<evidence type="ECO:0000256" key="8">
    <source>
        <dbReference type="SAM" id="Phobius"/>
    </source>
</evidence>
<dbReference type="GO" id="GO:0005768">
    <property type="term" value="C:endosome"/>
    <property type="evidence" value="ECO:0007669"/>
    <property type="project" value="UniProtKB-ARBA"/>
</dbReference>
<keyword evidence="8" id="KW-0812">Transmembrane</keyword>
<evidence type="ECO:0000256" key="1">
    <source>
        <dbReference type="ARBA" id="ARBA00004308"/>
    </source>
</evidence>
<sequence length="264" mass="30003">MSTSPHQLLLLADHLKLSLLERQRAISLNLEPSKQDGQIQRSLSQLQDGLEELDAQRRDLGAADEDDSDLARLRNQYNQLYAQFHGSAPPSSESATPNNPALASDFAAARSTPMTSRSNNNNRNVRFRDNPDEDDAEAQANRAALFADQERYRDEPEAPNHDNMDNQQIHAYHKQVLREQDDQLDVLGQSIGRQRMLGIQMGNELDEQVELLDDIERGVDRHSNQLHGAQRRLTTFSRKAKDNWNWITITILIIILVLVIVVLK</sequence>
<accession>A0A6A6FUI4</accession>
<dbReference type="Proteomes" id="UP000799539">
    <property type="component" value="Unassembled WGS sequence"/>
</dbReference>
<evidence type="ECO:0000313" key="10">
    <source>
        <dbReference type="EMBL" id="KAF2216878.1"/>
    </source>
</evidence>
<keyword evidence="5 8" id="KW-0472">Membrane</keyword>
<dbReference type="GO" id="GO:0000149">
    <property type="term" value="F:SNARE binding"/>
    <property type="evidence" value="ECO:0007669"/>
    <property type="project" value="TreeGrafter"/>
</dbReference>
<feature type="coiled-coil region" evidence="6">
    <location>
        <begin position="43"/>
        <end position="83"/>
    </location>
</feature>
<keyword evidence="11" id="KW-1185">Reference proteome</keyword>
<proteinExistence type="predicted"/>
<evidence type="ECO:0000256" key="3">
    <source>
        <dbReference type="ARBA" id="ARBA00022927"/>
    </source>
</evidence>
<dbReference type="GO" id="GO:0006886">
    <property type="term" value="P:intracellular protein transport"/>
    <property type="evidence" value="ECO:0007669"/>
    <property type="project" value="TreeGrafter"/>
</dbReference>
<dbReference type="AlphaFoldDB" id="A0A6A6FUI4"/>
<evidence type="ECO:0000313" key="11">
    <source>
        <dbReference type="Proteomes" id="UP000799539"/>
    </source>
</evidence>
<keyword evidence="2" id="KW-0813">Transport</keyword>
<name>A0A6A6FUI4_9PEZI</name>
<evidence type="ECO:0000256" key="7">
    <source>
        <dbReference type="SAM" id="MobiDB-lite"/>
    </source>
</evidence>
<dbReference type="InterPro" id="IPR000727">
    <property type="entry name" value="T_SNARE_dom"/>
</dbReference>
<dbReference type="PROSITE" id="PS50192">
    <property type="entry name" value="T_SNARE"/>
    <property type="match status" value="1"/>
</dbReference>
<dbReference type="GO" id="GO:0006906">
    <property type="term" value="P:vesicle fusion"/>
    <property type="evidence" value="ECO:0007669"/>
    <property type="project" value="TreeGrafter"/>
</dbReference>
<organism evidence="10 11">
    <name type="scientific">Cercospora zeae-maydis SCOH1-5</name>
    <dbReference type="NCBI Taxonomy" id="717836"/>
    <lineage>
        <taxon>Eukaryota</taxon>
        <taxon>Fungi</taxon>
        <taxon>Dikarya</taxon>
        <taxon>Ascomycota</taxon>
        <taxon>Pezizomycotina</taxon>
        <taxon>Dothideomycetes</taxon>
        <taxon>Dothideomycetidae</taxon>
        <taxon>Mycosphaerellales</taxon>
        <taxon>Mycosphaerellaceae</taxon>
        <taxon>Cercospora</taxon>
    </lineage>
</organism>
<dbReference type="SMART" id="SM00397">
    <property type="entry name" value="t_SNARE"/>
    <property type="match status" value="1"/>
</dbReference>
<dbReference type="PANTHER" id="PTHR19957:SF423">
    <property type="entry name" value="SYNTAXIN-8-RELATED"/>
    <property type="match status" value="1"/>
</dbReference>
<keyword evidence="4 6" id="KW-0175">Coiled coil</keyword>